<sequence length="91" mass="10439">MDSGLILQGVMSMTSISGNASLISPKAHLRVLLWYYQFLMQMSRTLTVKEYVQSLVDVTRRRDQEGEMRKFERCGLSSDRKSGTECVRMSL</sequence>
<dbReference type="AlphaFoldDB" id="A0A284RX88"/>
<dbReference type="Proteomes" id="UP000219338">
    <property type="component" value="Unassembled WGS sequence"/>
</dbReference>
<proteinExistence type="predicted"/>
<reference evidence="2" key="1">
    <citation type="journal article" date="2017" name="Nat. Ecol. Evol.">
        <title>Genome expansion and lineage-specific genetic innovations in the forest pathogenic fungi Armillaria.</title>
        <authorList>
            <person name="Sipos G."/>
            <person name="Prasanna A.N."/>
            <person name="Walter M.C."/>
            <person name="O'Connor E."/>
            <person name="Balint B."/>
            <person name="Krizsan K."/>
            <person name="Kiss B."/>
            <person name="Hess J."/>
            <person name="Varga T."/>
            <person name="Slot J."/>
            <person name="Riley R."/>
            <person name="Boka B."/>
            <person name="Rigling D."/>
            <person name="Barry K."/>
            <person name="Lee J."/>
            <person name="Mihaltcheva S."/>
            <person name="LaButti K."/>
            <person name="Lipzen A."/>
            <person name="Waldron R."/>
            <person name="Moloney N.M."/>
            <person name="Sperisen C."/>
            <person name="Kredics L."/>
            <person name="Vagvoelgyi C."/>
            <person name="Patrignani A."/>
            <person name="Fitzpatrick D."/>
            <person name="Nagy I."/>
            <person name="Doyle S."/>
            <person name="Anderson J.B."/>
            <person name="Grigoriev I.V."/>
            <person name="Gueldener U."/>
            <person name="Muensterkoetter M."/>
            <person name="Nagy L.G."/>
        </authorList>
    </citation>
    <scope>NUCLEOTIDE SEQUENCE [LARGE SCALE GENOMIC DNA]</scope>
    <source>
        <strain evidence="2">C18/9</strain>
    </source>
</reference>
<protein>
    <submittedName>
        <fullName evidence="1">Uncharacterized protein</fullName>
    </submittedName>
</protein>
<keyword evidence="2" id="KW-1185">Reference proteome</keyword>
<evidence type="ECO:0000313" key="2">
    <source>
        <dbReference type="Proteomes" id="UP000219338"/>
    </source>
</evidence>
<gene>
    <name evidence="1" type="ORF">ARMOST_16780</name>
</gene>
<evidence type="ECO:0000313" key="1">
    <source>
        <dbReference type="EMBL" id="SJL13339.1"/>
    </source>
</evidence>
<dbReference type="EMBL" id="FUEG01000019">
    <property type="protein sequence ID" value="SJL13339.1"/>
    <property type="molecule type" value="Genomic_DNA"/>
</dbReference>
<organism evidence="1 2">
    <name type="scientific">Armillaria ostoyae</name>
    <name type="common">Armillaria root rot fungus</name>
    <dbReference type="NCBI Taxonomy" id="47428"/>
    <lineage>
        <taxon>Eukaryota</taxon>
        <taxon>Fungi</taxon>
        <taxon>Dikarya</taxon>
        <taxon>Basidiomycota</taxon>
        <taxon>Agaricomycotina</taxon>
        <taxon>Agaricomycetes</taxon>
        <taxon>Agaricomycetidae</taxon>
        <taxon>Agaricales</taxon>
        <taxon>Marasmiineae</taxon>
        <taxon>Physalacriaceae</taxon>
        <taxon>Armillaria</taxon>
    </lineage>
</organism>
<accession>A0A284RX88</accession>
<name>A0A284RX88_ARMOS</name>